<dbReference type="KEGG" id="ctyk:CTK_C07240"/>
<protein>
    <recommendedName>
        <fullName evidence="2">Spore coat associated protein JA (CotJA)</fullName>
    </recommendedName>
</protein>
<reference evidence="1" key="1">
    <citation type="submission" date="2014-07" db="EMBL/GenBank/DDBJ databases">
        <title>Clostridium tyrobutyricum BAS7.</title>
        <authorList>
            <person name="Kim S."/>
            <person name="Choi O."/>
            <person name="Woo H.M."/>
            <person name="Sang B.-I."/>
            <person name="Um Y."/>
        </authorList>
    </citation>
    <scope>NUCLEOTIDE SEQUENCE</scope>
    <source>
        <strain evidence="1">BAS7</strain>
    </source>
</reference>
<dbReference type="PATRIC" id="fig|1519.11.peg.721"/>
<sequence>MYPKFIPYMNSNYMPSPAMFPKMNLQLARVYIPLQPFIGLLPLNEALKQGTIFPNLVMPYKKAEKR</sequence>
<accession>A0A0A7HIL3</accession>
<dbReference type="AlphaFoldDB" id="A0A0A7HIL3"/>
<dbReference type="Pfam" id="PF11007">
    <property type="entry name" value="CotJA"/>
    <property type="match status" value="1"/>
</dbReference>
<dbReference type="EMBL" id="KM108006">
    <property type="protein sequence ID" value="AIZ03671.1"/>
    <property type="molecule type" value="Genomic_DNA"/>
</dbReference>
<evidence type="ECO:0000313" key="1">
    <source>
        <dbReference type="EMBL" id="AIZ03671.1"/>
    </source>
</evidence>
<dbReference type="InterPro" id="IPR020256">
    <property type="entry name" value="Spore_coat_CotJA"/>
</dbReference>
<evidence type="ECO:0008006" key="2">
    <source>
        <dbReference type="Google" id="ProtNLM"/>
    </source>
</evidence>
<organism evidence="1">
    <name type="scientific">Clostridium tyrobutyricum</name>
    <dbReference type="NCBI Taxonomy" id="1519"/>
    <lineage>
        <taxon>Bacteria</taxon>
        <taxon>Bacillati</taxon>
        <taxon>Bacillota</taxon>
        <taxon>Clostridia</taxon>
        <taxon>Eubacteriales</taxon>
        <taxon>Clostridiaceae</taxon>
        <taxon>Clostridium</taxon>
    </lineage>
</organism>
<gene>
    <name evidence="1" type="ORF">CTB_00760</name>
</gene>
<name>A0A0A7HIL3_CLOTY</name>
<proteinExistence type="predicted"/>